<feature type="domain" description="CCHC-type" evidence="3">
    <location>
        <begin position="311"/>
        <end position="325"/>
    </location>
</feature>
<evidence type="ECO:0000256" key="2">
    <source>
        <dbReference type="SAM" id="MobiDB-lite"/>
    </source>
</evidence>
<dbReference type="Pfam" id="PF00098">
    <property type="entry name" value="zf-CCHC"/>
    <property type="match status" value="2"/>
</dbReference>
<reference evidence="6" key="1">
    <citation type="submission" date="2025-08" db="UniProtKB">
        <authorList>
            <consortium name="RefSeq"/>
        </authorList>
    </citation>
    <scope>IDENTIFICATION</scope>
    <source>
        <tissue evidence="6">Muscle</tissue>
    </source>
</reference>
<dbReference type="PROSITE" id="PS50158">
    <property type="entry name" value="ZF_CCHC"/>
    <property type="match status" value="2"/>
</dbReference>
<proteinExistence type="predicted"/>
<dbReference type="InterPro" id="IPR036361">
    <property type="entry name" value="SAP_dom_sf"/>
</dbReference>
<dbReference type="SMART" id="SM00513">
    <property type="entry name" value="SAP"/>
    <property type="match status" value="1"/>
</dbReference>
<organism evidence="5 6">
    <name type="scientific">Bombus vosnesenskii</name>
    <dbReference type="NCBI Taxonomy" id="207650"/>
    <lineage>
        <taxon>Eukaryota</taxon>
        <taxon>Metazoa</taxon>
        <taxon>Ecdysozoa</taxon>
        <taxon>Arthropoda</taxon>
        <taxon>Hexapoda</taxon>
        <taxon>Insecta</taxon>
        <taxon>Pterygota</taxon>
        <taxon>Neoptera</taxon>
        <taxon>Endopterygota</taxon>
        <taxon>Hymenoptera</taxon>
        <taxon>Apocrita</taxon>
        <taxon>Aculeata</taxon>
        <taxon>Apoidea</taxon>
        <taxon>Anthophila</taxon>
        <taxon>Apidae</taxon>
        <taxon>Bombus</taxon>
        <taxon>Pyrobombus</taxon>
    </lineage>
</organism>
<feature type="domain" description="SAP" evidence="4">
    <location>
        <begin position="16"/>
        <end position="50"/>
    </location>
</feature>
<dbReference type="PANTHER" id="PTHR33223:SF6">
    <property type="entry name" value="CCHC-TYPE DOMAIN-CONTAINING PROTEIN"/>
    <property type="match status" value="1"/>
</dbReference>
<evidence type="ECO:0000313" key="5">
    <source>
        <dbReference type="Proteomes" id="UP000504631"/>
    </source>
</evidence>
<dbReference type="PROSITE" id="PS50800">
    <property type="entry name" value="SAP"/>
    <property type="match status" value="1"/>
</dbReference>
<evidence type="ECO:0000256" key="1">
    <source>
        <dbReference type="PROSITE-ProRule" id="PRU00047"/>
    </source>
</evidence>
<gene>
    <name evidence="6" type="primary">LOC117237843</name>
</gene>
<feature type="compositionally biased region" description="Basic and acidic residues" evidence="2">
    <location>
        <begin position="258"/>
        <end position="272"/>
    </location>
</feature>
<keyword evidence="1" id="KW-0863">Zinc-finger</keyword>
<dbReference type="SMART" id="SM00343">
    <property type="entry name" value="ZnF_C2HC"/>
    <property type="match status" value="2"/>
</dbReference>
<dbReference type="InterPro" id="IPR001878">
    <property type="entry name" value="Znf_CCHC"/>
</dbReference>
<dbReference type="InterPro" id="IPR003034">
    <property type="entry name" value="SAP_dom"/>
</dbReference>
<feature type="region of interest" description="Disordered" evidence="2">
    <location>
        <begin position="258"/>
        <end position="287"/>
    </location>
</feature>
<dbReference type="Proteomes" id="UP000504631">
    <property type="component" value="Unplaced"/>
</dbReference>
<dbReference type="AlphaFoldDB" id="A0A6J3KY90"/>
<evidence type="ECO:0000259" key="3">
    <source>
        <dbReference type="PROSITE" id="PS50158"/>
    </source>
</evidence>
<dbReference type="PANTHER" id="PTHR33223">
    <property type="entry name" value="CCHC-TYPE DOMAIN-CONTAINING PROTEIN"/>
    <property type="match status" value="1"/>
</dbReference>
<dbReference type="GO" id="GO:0003676">
    <property type="term" value="F:nucleic acid binding"/>
    <property type="evidence" value="ECO:0007669"/>
    <property type="project" value="InterPro"/>
</dbReference>
<feature type="compositionally biased region" description="Acidic residues" evidence="2">
    <location>
        <begin position="61"/>
        <end position="79"/>
    </location>
</feature>
<accession>A0A6J3KY90</accession>
<dbReference type="SUPFAM" id="SSF57756">
    <property type="entry name" value="Retrovirus zinc finger-like domains"/>
    <property type="match status" value="1"/>
</dbReference>
<dbReference type="GO" id="GO:0008270">
    <property type="term" value="F:zinc ion binding"/>
    <property type="evidence" value="ECO:0007669"/>
    <property type="project" value="UniProtKB-KW"/>
</dbReference>
<dbReference type="RefSeq" id="XP_033358110.1">
    <property type="nucleotide sequence ID" value="XM_033502219.1"/>
</dbReference>
<dbReference type="Pfam" id="PF02037">
    <property type="entry name" value="SAP"/>
    <property type="match status" value="1"/>
</dbReference>
<name>A0A6J3KY90_9HYME</name>
<sequence length="341" mass="39724">MTDYNAGKAGLTDEQVAQMQIPELKDELRRRRLRLVGRKRELIERLLAALRLEREHGAREDDPDDDNDSDLEDDDDDDEIVIRRPRQDEPKRTVLTFKDVEDLLEKFSGDDLLSINRWIEDFKEMAELCGWSDIHMVAFAKELLTGSAETFEQQEQCTESWAKLKKAMKDKFENVVSDQQIHRELARRTKKPDESLQQYMYSMREIAEQGKVDIQSQIDYIIQGIPDEVINKVILYGARNMQQLKECLKQYEAMKRDMEAEKRSGERKDDKGKRSKVRNQSRQTSSNKRCFNCGGEDHLSAKCPEKGKGVKCFKCNEFGHIAAKCTARPEVLRPFAERRGR</sequence>
<dbReference type="SUPFAM" id="SSF68906">
    <property type="entry name" value="SAP domain"/>
    <property type="match status" value="1"/>
</dbReference>
<dbReference type="GeneID" id="117237843"/>
<evidence type="ECO:0000259" key="4">
    <source>
        <dbReference type="PROSITE" id="PS50800"/>
    </source>
</evidence>
<feature type="region of interest" description="Disordered" evidence="2">
    <location>
        <begin position="56"/>
        <end position="85"/>
    </location>
</feature>
<keyword evidence="5" id="KW-1185">Reference proteome</keyword>
<feature type="domain" description="CCHC-type" evidence="3">
    <location>
        <begin position="289"/>
        <end position="305"/>
    </location>
</feature>
<protein>
    <submittedName>
        <fullName evidence="6">Uncharacterized protein LOC117237843</fullName>
    </submittedName>
</protein>
<dbReference type="InterPro" id="IPR005162">
    <property type="entry name" value="Retrotrans_gag_dom"/>
</dbReference>
<dbReference type="InterPro" id="IPR036875">
    <property type="entry name" value="Znf_CCHC_sf"/>
</dbReference>
<evidence type="ECO:0000313" key="6">
    <source>
        <dbReference type="RefSeq" id="XP_033358110.1"/>
    </source>
</evidence>
<keyword evidence="1" id="KW-0862">Zinc</keyword>
<dbReference type="Pfam" id="PF03732">
    <property type="entry name" value="Retrotrans_gag"/>
    <property type="match status" value="1"/>
</dbReference>
<dbReference type="KEGG" id="bvk:117237843"/>
<dbReference type="Gene3D" id="4.10.60.10">
    <property type="entry name" value="Zinc finger, CCHC-type"/>
    <property type="match status" value="1"/>
</dbReference>
<dbReference type="Gene3D" id="1.10.720.30">
    <property type="entry name" value="SAP domain"/>
    <property type="match status" value="1"/>
</dbReference>
<keyword evidence="1" id="KW-0479">Metal-binding</keyword>